<sequence length="91" mass="10462">MTFGEAFPMLLLHVLEKTIFGYSSSEGRMLQYFSSPELSVSDTDAFLSSVQSTVSDFLQVRLTDRLIDYYQWEVSSDQRSISLFKDICLRS</sequence>
<name>A0A7U0GBT6_9CAUD</name>
<evidence type="ECO:0000313" key="1">
    <source>
        <dbReference type="EMBL" id="QQV92312.1"/>
    </source>
</evidence>
<reference evidence="1 2" key="1">
    <citation type="submission" date="2020-12" db="EMBL/GenBank/DDBJ databases">
        <title>Genomic characterization of four novel bacteriophages infecting Klebsiella pneumoniae.</title>
        <authorList>
            <person name="Estrada Bonilla B."/>
            <person name="Costa A.R."/>
            <person name="van Rossum T."/>
            <person name="Hagedoorn S."/>
            <person name="Wallinga H."/>
            <person name="Xiao M."/>
            <person name="Song W."/>
            <person name="Haas P.-J."/>
            <person name="Nobrega F.L."/>
            <person name="Brouns S.J.J."/>
        </authorList>
    </citation>
    <scope>NUCLEOTIDE SEQUENCE [LARGE SCALE GENOMIC DNA]</scope>
</reference>
<keyword evidence="2" id="KW-1185">Reference proteome</keyword>
<accession>A0A7U0GBT6</accession>
<organism evidence="1 2">
    <name type="scientific">Klebsiella phage vB_KpM_FBKp24</name>
    <dbReference type="NCBI Taxonomy" id="2801834"/>
    <lineage>
        <taxon>Viruses</taxon>
        <taxon>Duplodnaviria</taxon>
        <taxon>Heunggongvirae</taxon>
        <taxon>Uroviricota</taxon>
        <taxon>Caudoviricetes</taxon>
        <taxon>Chimalliviridae</taxon>
        <taxon>Maaswegvirus</taxon>
        <taxon>Maaswegvirus Kp24</taxon>
    </lineage>
</organism>
<dbReference type="EMBL" id="MW394391">
    <property type="protein sequence ID" value="QQV92312.1"/>
    <property type="molecule type" value="Genomic_DNA"/>
</dbReference>
<gene>
    <name evidence="1" type="ORF">vBKpMFBKp24_090</name>
</gene>
<dbReference type="Proteomes" id="UP000596381">
    <property type="component" value="Segment"/>
</dbReference>
<proteinExistence type="predicted"/>
<evidence type="ECO:0000313" key="2">
    <source>
        <dbReference type="Proteomes" id="UP000596381"/>
    </source>
</evidence>
<protein>
    <submittedName>
        <fullName evidence="1">Uncharacterized protein</fullName>
    </submittedName>
</protein>